<gene>
    <name evidence="6" type="ORF">BLNAU_13494</name>
</gene>
<dbReference type="EMBL" id="JARBJD010000116">
    <property type="protein sequence ID" value="KAK2951610.1"/>
    <property type="molecule type" value="Genomic_DNA"/>
</dbReference>
<comment type="subcellular location">
    <subcellularLocation>
        <location evidence="1">Cytoplasm</location>
    </subcellularLocation>
</comment>
<organism evidence="6 7">
    <name type="scientific">Blattamonas nauphoetae</name>
    <dbReference type="NCBI Taxonomy" id="2049346"/>
    <lineage>
        <taxon>Eukaryota</taxon>
        <taxon>Metamonada</taxon>
        <taxon>Preaxostyla</taxon>
        <taxon>Oxymonadida</taxon>
        <taxon>Blattamonas</taxon>
    </lineage>
</organism>
<sequence length="365" mass="40946">MAAILNLFKKKQPDSPELTELNDQLRTFRGNCALQRVTVGLRNPRTWKFYDQGDDTKAPIIILPPSGGTPECFCKLFNDLPEKGIRLIAVQSPPINDHDEWLESFSGFLDHIKLKKAHILGCGLGGFLGLLYTRVNPKRVLSIILINSYATNINLITSVGKFEFSPAYVIKDYLTRGFEVEGNTVNGKQIKNVKPNHKAAVDFFKAQMGTLSQEELYSSVCLQSTEAFIDKRKVDQTKLTIIECDDFSSFDESMRATLPTFFKNGRYVGLKEGGDFPFLSCAEDISLHITVHMRRLDPTLLEAIKLETVPEEVGMERGMVQSKPADEHDEEPEPSPQQTQNAETGDTGESSYEYYTATATEDNDE</sequence>
<keyword evidence="7" id="KW-1185">Reference proteome</keyword>
<dbReference type="Proteomes" id="UP001281761">
    <property type="component" value="Unassembled WGS sequence"/>
</dbReference>
<reference evidence="6 7" key="1">
    <citation type="journal article" date="2022" name="bioRxiv">
        <title>Genomics of Preaxostyla Flagellates Illuminates Evolutionary Transitions and the Path Towards Mitochondrial Loss.</title>
        <authorList>
            <person name="Novak L.V.F."/>
            <person name="Treitli S.C."/>
            <person name="Pyrih J."/>
            <person name="Halakuc P."/>
            <person name="Pipaliya S.V."/>
            <person name="Vacek V."/>
            <person name="Brzon O."/>
            <person name="Soukal P."/>
            <person name="Eme L."/>
            <person name="Dacks J.B."/>
            <person name="Karnkowska A."/>
            <person name="Elias M."/>
            <person name="Hampl V."/>
        </authorList>
    </citation>
    <scope>NUCLEOTIDE SEQUENCE [LARGE SCALE GENOMIC DNA]</scope>
    <source>
        <strain evidence="6">NAU3</strain>
        <tissue evidence="6">Gut</tissue>
    </source>
</reference>
<keyword evidence="3" id="KW-0963">Cytoplasm</keyword>
<feature type="compositionally biased region" description="Polar residues" evidence="4">
    <location>
        <begin position="336"/>
        <end position="350"/>
    </location>
</feature>
<feature type="region of interest" description="Disordered" evidence="4">
    <location>
        <begin position="312"/>
        <end position="365"/>
    </location>
</feature>
<evidence type="ECO:0000313" key="6">
    <source>
        <dbReference type="EMBL" id="KAK2951610.1"/>
    </source>
</evidence>
<comment type="caution">
    <text evidence="6">The sequence shown here is derived from an EMBL/GenBank/DDBJ whole genome shotgun (WGS) entry which is preliminary data.</text>
</comment>
<evidence type="ECO:0000313" key="7">
    <source>
        <dbReference type="Proteomes" id="UP001281761"/>
    </source>
</evidence>
<evidence type="ECO:0000256" key="1">
    <source>
        <dbReference type="ARBA" id="ARBA00004496"/>
    </source>
</evidence>
<dbReference type="PANTHER" id="PTHR15913">
    <property type="entry name" value="ACID CLUSTER PROTEIN 33"/>
    <property type="match status" value="1"/>
</dbReference>
<proteinExistence type="predicted"/>
<feature type="domain" description="AB hydrolase-1" evidence="5">
    <location>
        <begin position="97"/>
        <end position="162"/>
    </location>
</feature>
<protein>
    <recommendedName>
        <fullName evidence="2">Maspardin</fullName>
    </recommendedName>
</protein>
<dbReference type="Pfam" id="PF00561">
    <property type="entry name" value="Abhydrolase_1"/>
    <property type="match status" value="1"/>
</dbReference>
<accession>A0ABQ9XN99</accession>
<dbReference type="InterPro" id="IPR026151">
    <property type="entry name" value="Maspardin"/>
</dbReference>
<dbReference type="PANTHER" id="PTHR15913:SF0">
    <property type="entry name" value="MASPARDIN"/>
    <property type="match status" value="1"/>
</dbReference>
<dbReference type="Gene3D" id="3.40.50.1820">
    <property type="entry name" value="alpha/beta hydrolase"/>
    <property type="match status" value="1"/>
</dbReference>
<dbReference type="SUPFAM" id="SSF53474">
    <property type="entry name" value="alpha/beta-Hydrolases"/>
    <property type="match status" value="1"/>
</dbReference>
<name>A0ABQ9XN99_9EUKA</name>
<dbReference type="InterPro" id="IPR029058">
    <property type="entry name" value="AB_hydrolase_fold"/>
</dbReference>
<evidence type="ECO:0000256" key="2">
    <source>
        <dbReference type="ARBA" id="ARBA00020148"/>
    </source>
</evidence>
<dbReference type="InterPro" id="IPR000073">
    <property type="entry name" value="AB_hydrolase_1"/>
</dbReference>
<evidence type="ECO:0000256" key="3">
    <source>
        <dbReference type="ARBA" id="ARBA00022490"/>
    </source>
</evidence>
<evidence type="ECO:0000256" key="4">
    <source>
        <dbReference type="SAM" id="MobiDB-lite"/>
    </source>
</evidence>
<evidence type="ECO:0000259" key="5">
    <source>
        <dbReference type="Pfam" id="PF00561"/>
    </source>
</evidence>